<evidence type="ECO:0000256" key="1">
    <source>
        <dbReference type="SAM" id="MobiDB-lite"/>
    </source>
</evidence>
<dbReference type="Proteomes" id="UP000247498">
    <property type="component" value="Unassembled WGS sequence"/>
</dbReference>
<dbReference type="EMBL" id="BDRX01000037">
    <property type="protein sequence ID" value="GBF93091.1"/>
    <property type="molecule type" value="Genomic_DNA"/>
</dbReference>
<dbReference type="OrthoDB" id="549831at2759"/>
<keyword evidence="4" id="KW-1185">Reference proteome</keyword>
<feature type="transmembrane region" description="Helical" evidence="2">
    <location>
        <begin position="301"/>
        <end position="323"/>
    </location>
</feature>
<feature type="transmembrane region" description="Helical" evidence="2">
    <location>
        <begin position="335"/>
        <end position="353"/>
    </location>
</feature>
<organism evidence="3 4">
    <name type="scientific">Raphidocelis subcapitata</name>
    <dbReference type="NCBI Taxonomy" id="307507"/>
    <lineage>
        <taxon>Eukaryota</taxon>
        <taxon>Viridiplantae</taxon>
        <taxon>Chlorophyta</taxon>
        <taxon>core chlorophytes</taxon>
        <taxon>Chlorophyceae</taxon>
        <taxon>CS clade</taxon>
        <taxon>Sphaeropleales</taxon>
        <taxon>Selenastraceae</taxon>
        <taxon>Raphidocelis</taxon>
    </lineage>
</organism>
<keyword evidence="2" id="KW-0472">Membrane</keyword>
<dbReference type="InParanoid" id="A0A2V0NZM6"/>
<gene>
    <name evidence="3" type="ORF">Rsub_05702</name>
</gene>
<name>A0A2V0NZM6_9CHLO</name>
<feature type="transmembrane region" description="Helical" evidence="2">
    <location>
        <begin position="132"/>
        <end position="156"/>
    </location>
</feature>
<keyword evidence="2" id="KW-0812">Transmembrane</keyword>
<feature type="region of interest" description="Disordered" evidence="1">
    <location>
        <begin position="1"/>
        <end position="94"/>
    </location>
</feature>
<reference evidence="3 4" key="1">
    <citation type="journal article" date="2018" name="Sci. Rep.">
        <title>Raphidocelis subcapitata (=Pseudokirchneriella subcapitata) provides an insight into genome evolution and environmental adaptations in the Sphaeropleales.</title>
        <authorList>
            <person name="Suzuki S."/>
            <person name="Yamaguchi H."/>
            <person name="Nakajima N."/>
            <person name="Kawachi M."/>
        </authorList>
    </citation>
    <scope>NUCLEOTIDE SEQUENCE [LARGE SCALE GENOMIC DNA]</scope>
    <source>
        <strain evidence="3 4">NIES-35</strain>
    </source>
</reference>
<keyword evidence="2" id="KW-1133">Transmembrane helix</keyword>
<feature type="transmembrane region" description="Helical" evidence="2">
    <location>
        <begin position="226"/>
        <end position="247"/>
    </location>
</feature>
<evidence type="ECO:0000256" key="2">
    <source>
        <dbReference type="SAM" id="Phobius"/>
    </source>
</evidence>
<feature type="transmembrane region" description="Helical" evidence="2">
    <location>
        <begin position="267"/>
        <end position="289"/>
    </location>
</feature>
<evidence type="ECO:0000313" key="4">
    <source>
        <dbReference type="Proteomes" id="UP000247498"/>
    </source>
</evidence>
<protein>
    <submittedName>
        <fullName evidence="3">Uncharacterized protein</fullName>
    </submittedName>
</protein>
<proteinExistence type="predicted"/>
<evidence type="ECO:0000313" key="3">
    <source>
        <dbReference type="EMBL" id="GBF93091.1"/>
    </source>
</evidence>
<feature type="transmembrane region" description="Helical" evidence="2">
    <location>
        <begin position="91"/>
        <end position="112"/>
    </location>
</feature>
<comment type="caution">
    <text evidence="3">The sequence shown here is derived from an EMBL/GenBank/DDBJ whole genome shotgun (WGS) entry which is preliminary data.</text>
</comment>
<accession>A0A2V0NZM6</accession>
<dbReference type="AlphaFoldDB" id="A0A2V0NZM6"/>
<feature type="compositionally biased region" description="Low complexity" evidence="1">
    <location>
        <begin position="1"/>
        <end position="17"/>
    </location>
</feature>
<sequence length="385" mass="40625">MRTRASAAAPSPSTQPSGSEPAAPQQRSKTPVRTRRAPSKQQQQPEGPASPPLQSPPRTRPRRQPERQQPEQEPPASQPASPRPMTRKARASTGAAAAAAAAAAAVAAVATSPPKPPGGWPGQHPLRIESAAAFWVLAVGPLLVWWLAVFSGISAYDGLPVGGRKVRHALLWFDKGLLRPAGALLPFAILAARLAVNAAADALSGDEAAAAAAAARRRRGRGQLGTLAWSCGWLYSLIALARILLYLSHYYAMRGSLFAEHLVSDHLFLGGTIMVCLQSEAVCLVSDALRGLEARVTAREAGLTATFVAALFLYLCTAADMYFTARFYHYPLESFATTIAVFLLFQAPVIRWLRNSWRRAPAGAAAPAAAPFAAGAPAPALAAAQ</sequence>